<dbReference type="EMBL" id="BFBR01000006">
    <property type="protein sequence ID" value="GBF58442.1"/>
    <property type="molecule type" value="Genomic_DNA"/>
</dbReference>
<protein>
    <recommendedName>
        <fullName evidence="3">Lipoprotein</fullName>
    </recommendedName>
</protein>
<sequence length="203" mass="22354">MALERISRDWRWAKLALALCAFALTAACTLLVGPYPTVRDWPFGKDVTEVTLELQPLESLFPPPQTIRLSRTMDGIQFLASSPGEGDLNGRVSIKYLGSNALGRVYGYAIPKSDLPEDTEGHKTKSDLRISQDRAASAYYGMVLIKATRSEAPDQELALRVPVCDGASAEECTYETSAAVWALLAAKVPEMTFKDMPIYVIRH</sequence>
<organism evidence="1 2">
    <name type="scientific">Candidatus Phycosocius bacilliformis</name>
    <dbReference type="NCBI Taxonomy" id="1445552"/>
    <lineage>
        <taxon>Bacteria</taxon>
        <taxon>Pseudomonadati</taxon>
        <taxon>Pseudomonadota</taxon>
        <taxon>Alphaproteobacteria</taxon>
        <taxon>Caulobacterales</taxon>
        <taxon>Caulobacterales incertae sedis</taxon>
        <taxon>Candidatus Phycosocius</taxon>
    </lineage>
</organism>
<dbReference type="Proteomes" id="UP000245086">
    <property type="component" value="Unassembled WGS sequence"/>
</dbReference>
<evidence type="ECO:0000313" key="1">
    <source>
        <dbReference type="EMBL" id="GBF58442.1"/>
    </source>
</evidence>
<evidence type="ECO:0008006" key="3">
    <source>
        <dbReference type="Google" id="ProtNLM"/>
    </source>
</evidence>
<proteinExistence type="predicted"/>
<name>A0A2P2EBK7_9PROT</name>
<dbReference type="AlphaFoldDB" id="A0A2P2EBK7"/>
<dbReference type="PROSITE" id="PS51257">
    <property type="entry name" value="PROKAR_LIPOPROTEIN"/>
    <property type="match status" value="1"/>
</dbReference>
<keyword evidence="2" id="KW-1185">Reference proteome</keyword>
<comment type="caution">
    <text evidence="1">The sequence shown here is derived from an EMBL/GenBank/DDBJ whole genome shotgun (WGS) entry which is preliminary data.</text>
</comment>
<gene>
    <name evidence="1" type="ORF">PbB2_02126</name>
</gene>
<accession>A0A2P2EBK7</accession>
<evidence type="ECO:0000313" key="2">
    <source>
        <dbReference type="Proteomes" id="UP000245086"/>
    </source>
</evidence>
<reference evidence="1 2" key="1">
    <citation type="journal article" date="2018" name="Genome Announc.">
        <title>Draft Genome Sequence of "Candidatus Phycosocius bacilliformis," an Alphaproteobacterial Ectosymbiont of the Hydrocarbon-Producing Green Alga Botryococcus braunii.</title>
        <authorList>
            <person name="Tanabe Y."/>
            <person name="Yamaguchi H."/>
            <person name="Watanabe M.M."/>
        </authorList>
    </citation>
    <scope>NUCLEOTIDE SEQUENCE [LARGE SCALE GENOMIC DNA]</scope>
    <source>
        <strain evidence="1 2">BOTRYCO-2</strain>
    </source>
</reference>